<organism evidence="2">
    <name type="scientific">Candidatus Moduliflexus flocculans</name>
    <dbReference type="NCBI Taxonomy" id="1499966"/>
    <lineage>
        <taxon>Bacteria</taxon>
        <taxon>Candidatus Moduliflexota</taxon>
        <taxon>Candidatus Moduliflexia</taxon>
        <taxon>Candidatus Moduliflexales</taxon>
        <taxon>Candidatus Moduliflexaceae</taxon>
    </lineage>
</organism>
<accession>A0A081BPK1</accession>
<reference evidence="2" key="1">
    <citation type="journal article" date="2015" name="PeerJ">
        <title>First genomic representation of candidate bacterial phylum KSB3 points to enhanced environmental sensing as a trigger of wastewater bulking.</title>
        <authorList>
            <person name="Sekiguchi Y."/>
            <person name="Ohashi A."/>
            <person name="Parks D.H."/>
            <person name="Yamauchi T."/>
            <person name="Tyson G.W."/>
            <person name="Hugenholtz P."/>
        </authorList>
    </citation>
    <scope>NUCLEOTIDE SEQUENCE [LARGE SCALE GENOMIC DNA]</scope>
</reference>
<dbReference type="HOGENOM" id="CLU_1552273_0_0_0"/>
<dbReference type="InterPro" id="IPR014729">
    <property type="entry name" value="Rossmann-like_a/b/a_fold"/>
</dbReference>
<gene>
    <name evidence="2" type="ORF">U14_03568</name>
</gene>
<sequence length="174" mass="20009">MNVGIVCGYGIVADERLVAYVRCVIEYASAHQLDTLILCGGQTIREEKRTEAETLREIMGDDVVRFHLLMEETSISTLHNLLYSRQLIETRRLPVKSVTIFCDTLRFMKVFCLTKLLFHAYSAQVVSFQRKEPLFMYALQLPFTLLQCVGAVCPPFERLLLRCRKLAAKSQQTR</sequence>
<evidence type="ECO:0000259" key="1">
    <source>
        <dbReference type="Pfam" id="PF02698"/>
    </source>
</evidence>
<protein>
    <recommendedName>
        <fullName evidence="1">DUF218 domain-containing protein</fullName>
    </recommendedName>
</protein>
<dbReference type="STRING" id="1499966.U14_03568"/>
<proteinExistence type="predicted"/>
<evidence type="ECO:0000313" key="3">
    <source>
        <dbReference type="Proteomes" id="UP000030700"/>
    </source>
</evidence>
<dbReference type="Proteomes" id="UP000030700">
    <property type="component" value="Unassembled WGS sequence"/>
</dbReference>
<dbReference type="InterPro" id="IPR003848">
    <property type="entry name" value="DUF218"/>
</dbReference>
<dbReference type="Gene3D" id="3.40.50.620">
    <property type="entry name" value="HUPs"/>
    <property type="match status" value="1"/>
</dbReference>
<name>A0A081BPK1_9BACT</name>
<dbReference type="EMBL" id="DF820458">
    <property type="protein sequence ID" value="GAK52317.1"/>
    <property type="molecule type" value="Genomic_DNA"/>
</dbReference>
<keyword evidence="3" id="KW-1185">Reference proteome</keyword>
<dbReference type="AlphaFoldDB" id="A0A081BPK1"/>
<feature type="domain" description="DUF218" evidence="1">
    <location>
        <begin position="5"/>
        <end position="122"/>
    </location>
</feature>
<evidence type="ECO:0000313" key="2">
    <source>
        <dbReference type="EMBL" id="GAK52317.1"/>
    </source>
</evidence>
<dbReference type="Pfam" id="PF02698">
    <property type="entry name" value="DUF218"/>
    <property type="match status" value="1"/>
</dbReference>